<accession>A0A3G5ALN1</accession>
<dbReference type="CDD" id="cd19757">
    <property type="entry name" value="Bbox1"/>
    <property type="match status" value="1"/>
</dbReference>
<gene>
    <name evidence="2" type="ORF">Sylvanvirus12_21</name>
</gene>
<dbReference type="EMBL" id="MK072518">
    <property type="protein sequence ID" value="AYV86889.1"/>
    <property type="molecule type" value="Genomic_DNA"/>
</dbReference>
<organism evidence="2">
    <name type="scientific">Sylvanvirus sp</name>
    <dbReference type="NCBI Taxonomy" id="2487774"/>
    <lineage>
        <taxon>Viruses</taxon>
    </lineage>
</organism>
<sequence length="941" mass="107578">MSLPLQGYSKWTQDASWSLLLARSKDPLVNPIQGRLSDSIIETNHAFTYESIDNMTLEHLDVPFQRSFFSHRPAIDFTWGAYQIPKFCTVEWICDTPSSKETGHVRKQEYGQEQEQPPVEFVTTLHPSIWYSRIQSCKLNQYEFYVALIEVWQPDASSKVPAPSKSFFTANRSVFLYGCDVLEKSTSNSNVPMPWIYYESWDDVQLEYDIPELPTAFQQVVTKKPHSVLLIQCRDISRRRTPVFTVVPSMTLAKGTLPLPVDKESHPDTRQTKENQKGHEDHDPELVFIEDDDQNTSIFSTLAMPPSPWCLFREDSVFVSIPAPQHIHALNQWCSRLTWIQNTPQKSMISTSSTSDSPHVLEASLQWTETPLGLEVELHLTRTSSGGTYTYAQGKVRLKFASIYFDRIFYKVWKAFQLTRMDMGLNALNTSNTLNTNASFNTNAPVKDVWPMCEGGCQLPAQQWCVECMVYFCQRGCHSNAHRFDHMFDHTLITLPDTIPHLHSNRTETITTRAMSGMTIPFGGYDDEWKSNISMSSSHLQAKLVTHRCFDFEPQKPMKDAIAVSWRCHWHVQPLVHPDISYIDPLSTHRPIFSSLSATVSPSTVSYPIHANLITDTLNLELQTKMQFICPSWKEQFPYQFHIQPSTRRLCLEPTEETSWYKRIGRLPMCDMVPLTTDDVSESGLDEYMSSTYEETHAMMRLRFMKKFKFMPGQILMLLSVSPASPTVQPFSKQMVLVLRCIESGLNSTDLITTSNIALQSDLHSRLQQSLNASSVKTKLSLRFAVNTPILDQVCVQARDRGLQDRLGLDSSYTSFSSFSSITSSSGPSSMPASDTRWNNICTVAPIIDTPSKYIFVLHPAFVDEEVQLHRPVWAVAALNYRTQDVQILSKRCVLKPQEKKYLRDLLQKRCLTKFRLTLVDEHGRFIDTQQQEISAFLSCL</sequence>
<proteinExistence type="predicted"/>
<name>A0A3G5ALN1_9VIRU</name>
<evidence type="ECO:0000313" key="2">
    <source>
        <dbReference type="EMBL" id="AYV86889.1"/>
    </source>
</evidence>
<reference evidence="2" key="1">
    <citation type="submission" date="2018-10" db="EMBL/GenBank/DDBJ databases">
        <title>Hidden diversity of soil giant viruses.</title>
        <authorList>
            <person name="Schulz F."/>
            <person name="Alteio L."/>
            <person name="Goudeau D."/>
            <person name="Ryan E.M."/>
            <person name="Malmstrom R.R."/>
            <person name="Blanchard J."/>
            <person name="Woyke T."/>
        </authorList>
    </citation>
    <scope>NUCLEOTIDE SEQUENCE</scope>
    <source>
        <strain evidence="2">SYV1</strain>
    </source>
</reference>
<protein>
    <submittedName>
        <fullName evidence="2">Uncharacterized protein</fullName>
    </submittedName>
</protein>
<feature type="region of interest" description="Disordered" evidence="1">
    <location>
        <begin position="257"/>
        <end position="282"/>
    </location>
</feature>
<feature type="compositionally biased region" description="Basic and acidic residues" evidence="1">
    <location>
        <begin position="261"/>
        <end position="282"/>
    </location>
</feature>
<evidence type="ECO:0000256" key="1">
    <source>
        <dbReference type="SAM" id="MobiDB-lite"/>
    </source>
</evidence>